<evidence type="ECO:0000256" key="1">
    <source>
        <dbReference type="ARBA" id="ARBA00006547"/>
    </source>
</evidence>
<dbReference type="Proteomes" id="UP001499951">
    <property type="component" value="Unassembled WGS sequence"/>
</dbReference>
<comment type="caution">
    <text evidence="3">The sequence shown here is derived from an EMBL/GenBank/DDBJ whole genome shotgun (WGS) entry which is preliminary data.</text>
</comment>
<reference evidence="3 4" key="1">
    <citation type="journal article" date="2019" name="Int. J. Syst. Evol. Microbiol.">
        <title>The Global Catalogue of Microorganisms (GCM) 10K type strain sequencing project: providing services to taxonomists for standard genome sequencing and annotation.</title>
        <authorList>
            <consortium name="The Broad Institute Genomics Platform"/>
            <consortium name="The Broad Institute Genome Sequencing Center for Infectious Disease"/>
            <person name="Wu L."/>
            <person name="Ma J."/>
        </authorList>
    </citation>
    <scope>NUCLEOTIDE SEQUENCE [LARGE SCALE GENOMIC DNA]</scope>
    <source>
        <strain evidence="3 4">JCM 15089</strain>
    </source>
</reference>
<dbReference type="PANTHER" id="PTHR11786">
    <property type="entry name" value="N-HYDROXYARYLAMINE O-ACETYLTRANSFERASE"/>
    <property type="match status" value="1"/>
</dbReference>
<evidence type="ECO:0000313" key="4">
    <source>
        <dbReference type="Proteomes" id="UP001499951"/>
    </source>
</evidence>
<evidence type="ECO:0000313" key="3">
    <source>
        <dbReference type="EMBL" id="GAA0578885.1"/>
    </source>
</evidence>
<comment type="similarity">
    <text evidence="1 2">Belongs to the arylamine N-acetyltransferase family.</text>
</comment>
<name>A0ABN1F0X2_9PROT</name>
<dbReference type="PANTHER" id="PTHR11786:SF0">
    <property type="entry name" value="ARYLAMINE N-ACETYLTRANSFERASE 4-RELATED"/>
    <property type="match status" value="1"/>
</dbReference>
<dbReference type="SUPFAM" id="SSF54001">
    <property type="entry name" value="Cysteine proteinases"/>
    <property type="match status" value="1"/>
</dbReference>
<evidence type="ECO:0000256" key="2">
    <source>
        <dbReference type="RuleBase" id="RU003452"/>
    </source>
</evidence>
<dbReference type="Gene3D" id="2.40.128.150">
    <property type="entry name" value="Cysteine proteinases"/>
    <property type="match status" value="1"/>
</dbReference>
<dbReference type="InterPro" id="IPR038765">
    <property type="entry name" value="Papain-like_cys_pep_sf"/>
</dbReference>
<dbReference type="InterPro" id="IPR001447">
    <property type="entry name" value="Arylamine_N-AcTrfase"/>
</dbReference>
<dbReference type="PRINTS" id="PR01543">
    <property type="entry name" value="ANATRNSFRASE"/>
</dbReference>
<sequence>MNIDAYLDRIRYDGPLRRDAATLTALHRAHLLAIPYENLDVQFGRPLTTAIPAIFDKIVTRRRGGWCYEMNGLFGWALAELGFEVTRCAGAVLRESRGDESIGNHLVLKVRVDEGTFLADVGFGDGPIDPIAIVSGPFVSHGFEFALAQIEGDGWWRLRHHAFGGVSSFDFTLAPADETLLSERCALLQSSPQSPFVQNAVLQHHVGDGVWQMRGRVLRKTTPAGKTDRVVDSAAEYVDVLSDIFKLGLPEAADLWPKICARHEELLRERDGSPVAP</sequence>
<gene>
    <name evidence="3" type="ORF">GCM10008942_29710</name>
</gene>
<dbReference type="Pfam" id="PF00797">
    <property type="entry name" value="Acetyltransf_2"/>
    <property type="match status" value="1"/>
</dbReference>
<protein>
    <submittedName>
        <fullName evidence="3">Arylamine N-acetyltransferase</fullName>
    </submittedName>
</protein>
<organism evidence="3 4">
    <name type="scientific">Rhizomicrobium electricum</name>
    <dbReference type="NCBI Taxonomy" id="480070"/>
    <lineage>
        <taxon>Bacteria</taxon>
        <taxon>Pseudomonadati</taxon>
        <taxon>Pseudomonadota</taxon>
        <taxon>Alphaproteobacteria</taxon>
        <taxon>Micropepsales</taxon>
        <taxon>Micropepsaceae</taxon>
        <taxon>Rhizomicrobium</taxon>
    </lineage>
</organism>
<dbReference type="RefSeq" id="WP_166936822.1">
    <property type="nucleotide sequence ID" value="NZ_BAAADD010000008.1"/>
</dbReference>
<dbReference type="Gene3D" id="3.30.2140.10">
    <property type="entry name" value="Arylamine N-acetyltransferase"/>
    <property type="match status" value="1"/>
</dbReference>
<accession>A0ABN1F0X2</accession>
<proteinExistence type="inferred from homology"/>
<dbReference type="EMBL" id="BAAADD010000008">
    <property type="protein sequence ID" value="GAA0578885.1"/>
    <property type="molecule type" value="Genomic_DNA"/>
</dbReference>
<keyword evidence="4" id="KW-1185">Reference proteome</keyword>